<dbReference type="OrthoDB" id="3483900at2"/>
<accession>A0A4R5B3C7</accession>
<evidence type="ECO:0000256" key="1">
    <source>
        <dbReference type="SAM" id="MobiDB-lite"/>
    </source>
</evidence>
<evidence type="ECO:0000313" key="3">
    <source>
        <dbReference type="Proteomes" id="UP000295578"/>
    </source>
</evidence>
<dbReference type="EMBL" id="SMKY01000117">
    <property type="protein sequence ID" value="TDD79219.1"/>
    <property type="molecule type" value="Genomic_DNA"/>
</dbReference>
<sequence>MTPWAAADLDPERVAAGLARRFPGCCVWRGEYTGSWWALARDRLVEAPDPAALGRLLDELTRRDHAGRYSRAALQNRAAGRATPTPPRASRPAVHSRPPARRPPAGVRRLERRPRGGWLRRLLGSFVVVEEL</sequence>
<feature type="region of interest" description="Disordered" evidence="1">
    <location>
        <begin position="68"/>
        <end position="110"/>
    </location>
</feature>
<dbReference type="Proteomes" id="UP000295578">
    <property type="component" value="Unassembled WGS sequence"/>
</dbReference>
<feature type="compositionally biased region" description="Low complexity" evidence="1">
    <location>
        <begin position="90"/>
        <end position="107"/>
    </location>
</feature>
<dbReference type="AlphaFoldDB" id="A0A4R5B3C7"/>
<gene>
    <name evidence="2" type="ORF">E1293_24010</name>
</gene>
<evidence type="ECO:0000313" key="2">
    <source>
        <dbReference type="EMBL" id="TDD79219.1"/>
    </source>
</evidence>
<name>A0A4R5B3C7_9ACTN</name>
<proteinExistence type="predicted"/>
<protein>
    <submittedName>
        <fullName evidence="2">Uncharacterized protein</fullName>
    </submittedName>
</protein>
<dbReference type="RefSeq" id="WP_132199710.1">
    <property type="nucleotide sequence ID" value="NZ_SMKY01000117.1"/>
</dbReference>
<keyword evidence="3" id="KW-1185">Reference proteome</keyword>
<organism evidence="2 3">
    <name type="scientific">Actinomadura darangshiensis</name>
    <dbReference type="NCBI Taxonomy" id="705336"/>
    <lineage>
        <taxon>Bacteria</taxon>
        <taxon>Bacillati</taxon>
        <taxon>Actinomycetota</taxon>
        <taxon>Actinomycetes</taxon>
        <taxon>Streptosporangiales</taxon>
        <taxon>Thermomonosporaceae</taxon>
        <taxon>Actinomadura</taxon>
    </lineage>
</organism>
<comment type="caution">
    <text evidence="2">The sequence shown here is derived from an EMBL/GenBank/DDBJ whole genome shotgun (WGS) entry which is preliminary data.</text>
</comment>
<reference evidence="2 3" key="1">
    <citation type="submission" date="2019-03" db="EMBL/GenBank/DDBJ databases">
        <title>Draft genome sequences of novel Actinobacteria.</title>
        <authorList>
            <person name="Sahin N."/>
            <person name="Ay H."/>
            <person name="Saygin H."/>
        </authorList>
    </citation>
    <scope>NUCLEOTIDE SEQUENCE [LARGE SCALE GENOMIC DNA]</scope>
    <source>
        <strain evidence="2 3">DSM 45941</strain>
    </source>
</reference>